<dbReference type="Gene3D" id="1.10.8.60">
    <property type="match status" value="1"/>
</dbReference>
<dbReference type="InterPro" id="IPR058031">
    <property type="entry name" value="AAA_lid_NorR"/>
</dbReference>
<keyword evidence="1" id="KW-0547">Nucleotide-binding</keyword>
<evidence type="ECO:0000256" key="4">
    <source>
        <dbReference type="ARBA" id="ARBA00023125"/>
    </source>
</evidence>
<dbReference type="Pfam" id="PF25601">
    <property type="entry name" value="AAA_lid_14"/>
    <property type="match status" value="1"/>
</dbReference>
<evidence type="ECO:0000256" key="3">
    <source>
        <dbReference type="ARBA" id="ARBA00023015"/>
    </source>
</evidence>
<dbReference type="CDD" id="cd00009">
    <property type="entry name" value="AAA"/>
    <property type="match status" value="1"/>
</dbReference>
<dbReference type="InterPro" id="IPR027417">
    <property type="entry name" value="P-loop_NTPase"/>
</dbReference>
<evidence type="ECO:0000259" key="6">
    <source>
        <dbReference type="PROSITE" id="PS50045"/>
    </source>
</evidence>
<dbReference type="SUPFAM" id="SSF52540">
    <property type="entry name" value="P-loop containing nucleoside triphosphate hydrolases"/>
    <property type="match status" value="1"/>
</dbReference>
<dbReference type="Pfam" id="PF00158">
    <property type="entry name" value="Sigma54_activat"/>
    <property type="match status" value="1"/>
</dbReference>
<accession>A0A660SAW2</accession>
<dbReference type="SUPFAM" id="SSF46689">
    <property type="entry name" value="Homeodomain-like"/>
    <property type="match status" value="1"/>
</dbReference>
<dbReference type="PROSITE" id="PS50045">
    <property type="entry name" value="SIGMA54_INTERACT_4"/>
    <property type="match status" value="1"/>
</dbReference>
<sequence length="477" mass="55324">MLPKKHIEDFYKVCQVLLNNENVNDIIKKTFKAIFKIISAQRGILLIKSNENKFNIFCSININDNEIEEEMSIISRTIGEIEKSEKSILKNNIQMEEFNDSHSSVEIYDIYSLIAVPIFRNGELHGVIYFDTKTSHKQFDRSSLEFVDLIVKWLALLVENHKLYDIINDKLLNPSIRERNIKMEDIVVKSPVSYQIFEKLKYYANNSIPFLIVGEKGTGKSFSARTVHNSSQRSSKPFIVIDCTEITDNNYKDYITAKESGKSSMLNGDGGTVLFKYLEKMPLKMQKEILKILKKGIEISLSGNIKKKLDVRYIFSATKYLDEEVKEGKFLDELYFFLKGNIIYIPPLRDRKEDIEAFVEDYLSKVSFSKKNFTKKTMQVLKNYEWNGNYDELKNVISSALLASRDRYIGIKDLPLEIQRSKSNIFNIPVKTLKEVEKETILKTLEIFNGNRKITAEKLGISLRALQYKIKEYSEGK</sequence>
<dbReference type="InterPro" id="IPR003018">
    <property type="entry name" value="GAF"/>
</dbReference>
<dbReference type="Pfam" id="PF02954">
    <property type="entry name" value="HTH_8"/>
    <property type="match status" value="1"/>
</dbReference>
<dbReference type="AlphaFoldDB" id="A0A660SAW2"/>
<evidence type="ECO:0000256" key="2">
    <source>
        <dbReference type="ARBA" id="ARBA00022840"/>
    </source>
</evidence>
<dbReference type="GO" id="GO:0006355">
    <property type="term" value="P:regulation of DNA-templated transcription"/>
    <property type="evidence" value="ECO:0007669"/>
    <property type="project" value="InterPro"/>
</dbReference>
<dbReference type="SMART" id="SM00065">
    <property type="entry name" value="GAF"/>
    <property type="match status" value="1"/>
</dbReference>
<dbReference type="InterPro" id="IPR009057">
    <property type="entry name" value="Homeodomain-like_sf"/>
</dbReference>
<dbReference type="Gene3D" id="1.10.10.60">
    <property type="entry name" value="Homeodomain-like"/>
    <property type="match status" value="1"/>
</dbReference>
<dbReference type="GO" id="GO:0043565">
    <property type="term" value="F:sequence-specific DNA binding"/>
    <property type="evidence" value="ECO:0007669"/>
    <property type="project" value="InterPro"/>
</dbReference>
<dbReference type="Gene3D" id="3.40.50.300">
    <property type="entry name" value="P-loop containing nucleotide triphosphate hydrolases"/>
    <property type="match status" value="1"/>
</dbReference>
<keyword evidence="5" id="KW-0804">Transcription</keyword>
<dbReference type="GO" id="GO:0005524">
    <property type="term" value="F:ATP binding"/>
    <property type="evidence" value="ECO:0007669"/>
    <property type="project" value="UniProtKB-KW"/>
</dbReference>
<name>A0A660SAW2_UNCT6</name>
<keyword evidence="3" id="KW-0805">Transcription regulation</keyword>
<evidence type="ECO:0000256" key="5">
    <source>
        <dbReference type="ARBA" id="ARBA00023163"/>
    </source>
</evidence>
<evidence type="ECO:0000313" key="7">
    <source>
        <dbReference type="EMBL" id="RKX67985.1"/>
    </source>
</evidence>
<organism evidence="7 8">
    <name type="scientific">candidate division TA06 bacterium</name>
    <dbReference type="NCBI Taxonomy" id="2250710"/>
    <lineage>
        <taxon>Bacteria</taxon>
        <taxon>Bacteria division TA06</taxon>
    </lineage>
</organism>
<protein>
    <recommendedName>
        <fullName evidence="6">Sigma-54 factor interaction domain-containing protein</fullName>
    </recommendedName>
</protein>
<dbReference type="Proteomes" id="UP000282321">
    <property type="component" value="Unassembled WGS sequence"/>
</dbReference>
<keyword evidence="2" id="KW-0067">ATP-binding</keyword>
<dbReference type="SUPFAM" id="SSF55781">
    <property type="entry name" value="GAF domain-like"/>
    <property type="match status" value="1"/>
</dbReference>
<dbReference type="PANTHER" id="PTHR32071">
    <property type="entry name" value="TRANSCRIPTIONAL REGULATORY PROTEIN"/>
    <property type="match status" value="1"/>
</dbReference>
<gene>
    <name evidence="7" type="ORF">DRP44_00825</name>
</gene>
<evidence type="ECO:0000313" key="8">
    <source>
        <dbReference type="Proteomes" id="UP000282321"/>
    </source>
</evidence>
<keyword evidence="4" id="KW-0238">DNA-binding</keyword>
<dbReference type="InterPro" id="IPR002197">
    <property type="entry name" value="HTH_Fis"/>
</dbReference>
<dbReference type="InterPro" id="IPR002078">
    <property type="entry name" value="Sigma_54_int"/>
</dbReference>
<dbReference type="Gene3D" id="3.30.450.40">
    <property type="match status" value="1"/>
</dbReference>
<dbReference type="InterPro" id="IPR029016">
    <property type="entry name" value="GAF-like_dom_sf"/>
</dbReference>
<dbReference type="Pfam" id="PF01590">
    <property type="entry name" value="GAF"/>
    <property type="match status" value="1"/>
</dbReference>
<reference evidence="7 8" key="1">
    <citation type="submission" date="2018-06" db="EMBL/GenBank/DDBJ databases">
        <title>Extensive metabolic versatility and redundancy in microbially diverse, dynamic hydrothermal sediments.</title>
        <authorList>
            <person name="Dombrowski N."/>
            <person name="Teske A."/>
            <person name="Baker B.J."/>
        </authorList>
    </citation>
    <scope>NUCLEOTIDE SEQUENCE [LARGE SCALE GENOMIC DNA]</scope>
    <source>
        <strain evidence="7">B35_G9</strain>
    </source>
</reference>
<dbReference type="EMBL" id="QNBC01000005">
    <property type="protein sequence ID" value="RKX67985.1"/>
    <property type="molecule type" value="Genomic_DNA"/>
</dbReference>
<comment type="caution">
    <text evidence="7">The sequence shown here is derived from an EMBL/GenBank/DDBJ whole genome shotgun (WGS) entry which is preliminary data.</text>
</comment>
<feature type="domain" description="Sigma-54 factor interaction" evidence="6">
    <location>
        <begin position="186"/>
        <end position="402"/>
    </location>
</feature>
<evidence type="ECO:0000256" key="1">
    <source>
        <dbReference type="ARBA" id="ARBA00022741"/>
    </source>
</evidence>
<proteinExistence type="predicted"/>